<dbReference type="RefSeq" id="XP_007836182.1">
    <property type="nucleotide sequence ID" value="XM_007837991.1"/>
</dbReference>
<sequence length="703" mass="79337">MYNNIFTATWSLLQLLYIVAPPNTLDVCIVLAGLGIRLLLWSASQTDIVTKVFLEALNNLHEDTLSEAILLNNSVYQSLPALEHGGGYMQGRLLELQPGSGNEPIVCTLGIMELGHSDGKPYEALSYVWGTSPWTSRVQVNGKNFVISITLHRLLLHLRRESTPRALWIDALCINQSDLAERSSQVLLMPIIYSNATQAIVWLGHHEPLGLEKTFQYMNLPSQNGAKNDRVNNRIHYGSSRVAAQLLRNDYWTRTWVIQEVVLAKSAVVQCGNSALAWDRFCRLAHASTQHSFFPVKSTHFDKFEDLNDIRTSRLSLQNDSNTAPRKSRCLRATMTRPENSMDLLSLCYRFRFRKSTDPRDKVFAFLGLSDVSKRLLNVDYCRRQSFLCIELSMRHMCHSRSLSVVALAESMRAESKLDNPAVGKPDYIPTWCPSFFRSDGWFDDNLRLLWTGLPSDETSFSATGCTPTSIAPEYESSQEETADNHSSFHLLKVHVLPEFSAKITHDGRFDDPNDEALSKTFRIDETLHATLRSISGQILPAERTLSKEAVRLRKSTDAHRTSHHPAALLDQDMSADELLHLTLTAGKFSKFPTAVANPSRGQYHQARRHVYSGRRLFVTGNGHLGLGPEGLRNGGELHLVLGMDVPVILRPALSEWEHLGTPYKSAWVYVGQAYVHEMMRYKGDLVEDIRRSKVKLEERVLV</sequence>
<evidence type="ECO:0000313" key="2">
    <source>
        <dbReference type="EMBL" id="ETS79557.1"/>
    </source>
</evidence>
<feature type="domain" description="Heterokaryon incompatibility" evidence="1">
    <location>
        <begin position="122"/>
        <end position="260"/>
    </location>
</feature>
<dbReference type="Pfam" id="PF26639">
    <property type="entry name" value="Het-6_barrel"/>
    <property type="match status" value="1"/>
</dbReference>
<accession>W3X2D7</accession>
<dbReference type="InterPro" id="IPR010730">
    <property type="entry name" value="HET"/>
</dbReference>
<reference evidence="3" key="1">
    <citation type="journal article" date="2015" name="BMC Genomics">
        <title>Genomic and transcriptomic analysis of the endophytic fungus Pestalotiopsis fici reveals its lifestyle and high potential for synthesis of natural products.</title>
        <authorList>
            <person name="Wang X."/>
            <person name="Zhang X."/>
            <person name="Liu L."/>
            <person name="Xiang M."/>
            <person name="Wang W."/>
            <person name="Sun X."/>
            <person name="Che Y."/>
            <person name="Guo L."/>
            <person name="Liu G."/>
            <person name="Guo L."/>
            <person name="Wang C."/>
            <person name="Yin W.B."/>
            <person name="Stadler M."/>
            <person name="Zhang X."/>
            <person name="Liu X."/>
        </authorList>
    </citation>
    <scope>NUCLEOTIDE SEQUENCE [LARGE SCALE GENOMIC DNA]</scope>
    <source>
        <strain evidence="3">W106-1 / CGMCC3.15140</strain>
    </source>
</reference>
<dbReference type="OrthoDB" id="2157530at2759"/>
<dbReference type="EMBL" id="KI912114">
    <property type="protein sequence ID" value="ETS79557.1"/>
    <property type="molecule type" value="Genomic_DNA"/>
</dbReference>
<organism evidence="2 3">
    <name type="scientific">Pestalotiopsis fici (strain W106-1 / CGMCC3.15140)</name>
    <dbReference type="NCBI Taxonomy" id="1229662"/>
    <lineage>
        <taxon>Eukaryota</taxon>
        <taxon>Fungi</taxon>
        <taxon>Dikarya</taxon>
        <taxon>Ascomycota</taxon>
        <taxon>Pezizomycotina</taxon>
        <taxon>Sordariomycetes</taxon>
        <taxon>Xylariomycetidae</taxon>
        <taxon>Amphisphaeriales</taxon>
        <taxon>Sporocadaceae</taxon>
        <taxon>Pestalotiopsis</taxon>
    </lineage>
</organism>
<dbReference type="eggNOG" id="ENOG502SN6V">
    <property type="taxonomic scope" value="Eukaryota"/>
</dbReference>
<dbReference type="GeneID" id="19274423"/>
<dbReference type="AlphaFoldDB" id="W3X2D7"/>
<gene>
    <name evidence="2" type="ORF">PFICI_09410</name>
</gene>
<proteinExistence type="predicted"/>
<name>W3X2D7_PESFW</name>
<dbReference type="Pfam" id="PF06985">
    <property type="entry name" value="HET"/>
    <property type="match status" value="1"/>
</dbReference>
<dbReference type="HOGENOM" id="CLU_004184_7_2_1"/>
<evidence type="ECO:0000259" key="1">
    <source>
        <dbReference type="Pfam" id="PF06985"/>
    </source>
</evidence>
<dbReference type="PANTHER" id="PTHR24148:SF73">
    <property type="entry name" value="HET DOMAIN PROTEIN (AFU_ORTHOLOGUE AFUA_8G01020)"/>
    <property type="match status" value="1"/>
</dbReference>
<dbReference type="InterPro" id="IPR052895">
    <property type="entry name" value="HetReg/Transcr_Mod"/>
</dbReference>
<evidence type="ECO:0000313" key="3">
    <source>
        <dbReference type="Proteomes" id="UP000030651"/>
    </source>
</evidence>
<dbReference type="PANTHER" id="PTHR24148">
    <property type="entry name" value="ANKYRIN REPEAT DOMAIN-CONTAINING PROTEIN 39 HOMOLOG-RELATED"/>
    <property type="match status" value="1"/>
</dbReference>
<dbReference type="InParanoid" id="W3X2D7"/>
<protein>
    <recommendedName>
        <fullName evidence="1">Heterokaryon incompatibility domain-containing protein</fullName>
    </recommendedName>
</protein>
<keyword evidence="3" id="KW-1185">Reference proteome</keyword>
<dbReference type="Proteomes" id="UP000030651">
    <property type="component" value="Unassembled WGS sequence"/>
</dbReference>
<dbReference type="KEGG" id="pfy:PFICI_09410"/>